<keyword evidence="4 6" id="KW-1133">Transmembrane helix</keyword>
<accession>A0A9D2B7S2</accession>
<evidence type="ECO:0000313" key="8">
    <source>
        <dbReference type="EMBL" id="HIX65369.1"/>
    </source>
</evidence>
<evidence type="ECO:0000256" key="1">
    <source>
        <dbReference type="ARBA" id="ARBA00004141"/>
    </source>
</evidence>
<dbReference type="Pfam" id="PF01925">
    <property type="entry name" value="TauE"/>
    <property type="match status" value="1"/>
</dbReference>
<proteinExistence type="inferred from homology"/>
<dbReference type="GO" id="GO:0005886">
    <property type="term" value="C:plasma membrane"/>
    <property type="evidence" value="ECO:0007669"/>
    <property type="project" value="UniProtKB-SubCell"/>
</dbReference>
<dbReference type="PANTHER" id="PTHR43701:SF2">
    <property type="entry name" value="MEMBRANE TRANSPORTER PROTEIN YJNA-RELATED"/>
    <property type="match status" value="1"/>
</dbReference>
<name>A0A9D2B7S2_9FIRM</name>
<feature type="transmembrane region" description="Helical" evidence="6">
    <location>
        <begin position="67"/>
        <end position="89"/>
    </location>
</feature>
<dbReference type="InterPro" id="IPR051598">
    <property type="entry name" value="TSUP/Inactive_protease-like"/>
</dbReference>
<dbReference type="PANTHER" id="PTHR43701">
    <property type="entry name" value="MEMBRANE TRANSPORTER PROTEIN MJ0441-RELATED"/>
    <property type="match status" value="1"/>
</dbReference>
<feature type="transmembrane region" description="Helical" evidence="6">
    <location>
        <begin position="120"/>
        <end position="138"/>
    </location>
</feature>
<evidence type="ECO:0000256" key="4">
    <source>
        <dbReference type="ARBA" id="ARBA00022989"/>
    </source>
</evidence>
<reference evidence="8" key="1">
    <citation type="journal article" date="2021" name="PeerJ">
        <title>Extensive microbial diversity within the chicken gut microbiome revealed by metagenomics and culture.</title>
        <authorList>
            <person name="Gilroy R."/>
            <person name="Ravi A."/>
            <person name="Getino M."/>
            <person name="Pursley I."/>
            <person name="Horton D.L."/>
            <person name="Alikhan N.F."/>
            <person name="Baker D."/>
            <person name="Gharbi K."/>
            <person name="Hall N."/>
            <person name="Watson M."/>
            <person name="Adriaenssens E.M."/>
            <person name="Foster-Nyarko E."/>
            <person name="Jarju S."/>
            <person name="Secka A."/>
            <person name="Antonio M."/>
            <person name="Oren A."/>
            <person name="Chaudhuri R.R."/>
            <person name="La Ragione R."/>
            <person name="Hildebrand F."/>
            <person name="Pallen M.J."/>
        </authorList>
    </citation>
    <scope>NUCLEOTIDE SEQUENCE</scope>
    <source>
        <strain evidence="8">CHK188-5543</strain>
    </source>
</reference>
<comment type="similarity">
    <text evidence="2 6">Belongs to the 4-toluene sulfonate uptake permease (TSUP) (TC 2.A.102) family.</text>
</comment>
<evidence type="ECO:0000256" key="5">
    <source>
        <dbReference type="ARBA" id="ARBA00023136"/>
    </source>
</evidence>
<evidence type="ECO:0000256" key="2">
    <source>
        <dbReference type="ARBA" id="ARBA00009142"/>
    </source>
</evidence>
<keyword evidence="3 6" id="KW-0812">Transmembrane</keyword>
<evidence type="ECO:0000256" key="6">
    <source>
        <dbReference type="RuleBase" id="RU363041"/>
    </source>
</evidence>
<comment type="caution">
    <text evidence="8">The sequence shown here is derived from an EMBL/GenBank/DDBJ whole genome shotgun (WGS) entry which is preliminary data.</text>
</comment>
<dbReference type="EMBL" id="DXES01000081">
    <property type="protein sequence ID" value="HIX65369.1"/>
    <property type="molecule type" value="Genomic_DNA"/>
</dbReference>
<gene>
    <name evidence="8" type="ORF">H9736_03885</name>
</gene>
<sequence>MPNGGAFWFPQPPGKEGRGRPMAGKRLPLLATGLAGGLLSGLFGAGGGLAVVPLLGRAGLEARRAHATSLAVTLPLAAASGLFYLSLGAVEPGQALPYLPLGLAGAWLGGRLLPRLRAVWLHRMFGGVLLYAAGRLLLA</sequence>
<dbReference type="Proteomes" id="UP000886800">
    <property type="component" value="Unassembled WGS sequence"/>
</dbReference>
<feature type="transmembrane region" description="Helical" evidence="6">
    <location>
        <begin position="29"/>
        <end position="55"/>
    </location>
</feature>
<evidence type="ECO:0000256" key="3">
    <source>
        <dbReference type="ARBA" id="ARBA00022692"/>
    </source>
</evidence>
<protein>
    <recommendedName>
        <fullName evidence="6">Probable membrane transporter protein</fullName>
    </recommendedName>
</protein>
<keyword evidence="5 6" id="KW-0472">Membrane</keyword>
<feature type="region of interest" description="Disordered" evidence="7">
    <location>
        <begin position="1"/>
        <end position="20"/>
    </location>
</feature>
<reference evidence="8" key="2">
    <citation type="submission" date="2021-04" db="EMBL/GenBank/DDBJ databases">
        <authorList>
            <person name="Gilroy R."/>
        </authorList>
    </citation>
    <scope>NUCLEOTIDE SEQUENCE</scope>
    <source>
        <strain evidence="8">CHK188-5543</strain>
    </source>
</reference>
<organism evidence="8 9">
    <name type="scientific">Candidatus Anaerotruncus excrementipullorum</name>
    <dbReference type="NCBI Taxonomy" id="2838465"/>
    <lineage>
        <taxon>Bacteria</taxon>
        <taxon>Bacillati</taxon>
        <taxon>Bacillota</taxon>
        <taxon>Clostridia</taxon>
        <taxon>Eubacteriales</taxon>
        <taxon>Oscillospiraceae</taxon>
        <taxon>Anaerotruncus</taxon>
    </lineage>
</organism>
<evidence type="ECO:0000313" key="9">
    <source>
        <dbReference type="Proteomes" id="UP000886800"/>
    </source>
</evidence>
<evidence type="ECO:0000256" key="7">
    <source>
        <dbReference type="SAM" id="MobiDB-lite"/>
    </source>
</evidence>
<dbReference type="AlphaFoldDB" id="A0A9D2B7S2"/>
<comment type="subcellular location">
    <subcellularLocation>
        <location evidence="6">Cell membrane</location>
        <topology evidence="6">Multi-pass membrane protein</topology>
    </subcellularLocation>
    <subcellularLocation>
        <location evidence="1">Membrane</location>
        <topology evidence="1">Multi-pass membrane protein</topology>
    </subcellularLocation>
</comment>
<keyword evidence="6" id="KW-1003">Cell membrane</keyword>
<dbReference type="InterPro" id="IPR002781">
    <property type="entry name" value="TM_pro_TauE-like"/>
</dbReference>